<keyword evidence="3" id="KW-1185">Reference proteome</keyword>
<sequence>MIQHPWTRRSFFVLCGLEGKPAVEKEKENSGVGGLENWGGEGKGSGRLGLDSSTDLIEIAFCFSSLLYSSNRVRWNEANLHEIESNKPVRQKITEPKTPYHPMIDDDGSLSPRCAFDECIEGPVNAEDIANALSNVASSSQIISRNEGWTSSEEECDAMEQDEDPEAERGRLSFKEHRRVHYDEFRKVKELLRSGSLVLDDEEEGGGGKRSEGKASSLKTVPAKEFFHQN</sequence>
<dbReference type="PANTHER" id="PTHR12398:SF20">
    <property type="entry name" value="PROTEIN PHOSPHATASE 1 REGULATORY INHIBITOR SUBUNIT 2"/>
    <property type="match status" value="1"/>
</dbReference>
<dbReference type="GO" id="GO:0009966">
    <property type="term" value="P:regulation of signal transduction"/>
    <property type="evidence" value="ECO:0007669"/>
    <property type="project" value="InterPro"/>
</dbReference>
<evidence type="ECO:0000313" key="2">
    <source>
        <dbReference type="EMBL" id="PKU69393.1"/>
    </source>
</evidence>
<organism evidence="2 3">
    <name type="scientific">Dendrobium catenatum</name>
    <dbReference type="NCBI Taxonomy" id="906689"/>
    <lineage>
        <taxon>Eukaryota</taxon>
        <taxon>Viridiplantae</taxon>
        <taxon>Streptophyta</taxon>
        <taxon>Embryophyta</taxon>
        <taxon>Tracheophyta</taxon>
        <taxon>Spermatophyta</taxon>
        <taxon>Magnoliopsida</taxon>
        <taxon>Liliopsida</taxon>
        <taxon>Asparagales</taxon>
        <taxon>Orchidaceae</taxon>
        <taxon>Epidendroideae</taxon>
        <taxon>Malaxideae</taxon>
        <taxon>Dendrobiinae</taxon>
        <taxon>Dendrobium</taxon>
    </lineage>
</organism>
<accession>A0A2I0W144</accession>
<evidence type="ECO:0000313" key="3">
    <source>
        <dbReference type="Proteomes" id="UP000233837"/>
    </source>
</evidence>
<evidence type="ECO:0008006" key="4">
    <source>
        <dbReference type="Google" id="ProtNLM"/>
    </source>
</evidence>
<reference evidence="2 3" key="2">
    <citation type="journal article" date="2017" name="Nature">
        <title>The Apostasia genome and the evolution of orchids.</title>
        <authorList>
            <person name="Zhang G.Q."/>
            <person name="Liu K.W."/>
            <person name="Li Z."/>
            <person name="Lohaus R."/>
            <person name="Hsiao Y.Y."/>
            <person name="Niu S.C."/>
            <person name="Wang J.Y."/>
            <person name="Lin Y.C."/>
            <person name="Xu Q."/>
            <person name="Chen L.J."/>
            <person name="Yoshida K."/>
            <person name="Fujiwara S."/>
            <person name="Wang Z.W."/>
            <person name="Zhang Y.Q."/>
            <person name="Mitsuda N."/>
            <person name="Wang M."/>
            <person name="Liu G.H."/>
            <person name="Pecoraro L."/>
            <person name="Huang H.X."/>
            <person name="Xiao X.J."/>
            <person name="Lin M."/>
            <person name="Wu X.Y."/>
            <person name="Wu W.L."/>
            <person name="Chen Y.Y."/>
            <person name="Chang S.B."/>
            <person name="Sakamoto S."/>
            <person name="Ohme-Takagi M."/>
            <person name="Yagi M."/>
            <person name="Zeng S.J."/>
            <person name="Shen C.Y."/>
            <person name="Yeh C.M."/>
            <person name="Luo Y.B."/>
            <person name="Tsai W.C."/>
            <person name="Van de Peer Y."/>
            <person name="Liu Z.J."/>
        </authorList>
    </citation>
    <scope>NUCLEOTIDE SEQUENCE [LARGE SCALE GENOMIC DNA]</scope>
    <source>
        <tissue evidence="2">The whole plant</tissue>
    </source>
</reference>
<dbReference type="EMBL" id="KZ503040">
    <property type="protein sequence ID" value="PKU69393.1"/>
    <property type="molecule type" value="Genomic_DNA"/>
</dbReference>
<protein>
    <recommendedName>
        <fullName evidence="4">Protein phosphatase inhibitor 2</fullName>
    </recommendedName>
</protein>
<dbReference type="Proteomes" id="UP000233837">
    <property type="component" value="Unassembled WGS sequence"/>
</dbReference>
<dbReference type="Pfam" id="PF04979">
    <property type="entry name" value="IPP-2"/>
    <property type="match status" value="1"/>
</dbReference>
<reference evidence="2 3" key="1">
    <citation type="journal article" date="2016" name="Sci. Rep.">
        <title>The Dendrobium catenatum Lindl. genome sequence provides insights into polysaccharide synthase, floral development and adaptive evolution.</title>
        <authorList>
            <person name="Zhang G.Q."/>
            <person name="Xu Q."/>
            <person name="Bian C."/>
            <person name="Tsai W.C."/>
            <person name="Yeh C.M."/>
            <person name="Liu K.W."/>
            <person name="Yoshida K."/>
            <person name="Zhang L.S."/>
            <person name="Chang S.B."/>
            <person name="Chen F."/>
            <person name="Shi Y."/>
            <person name="Su Y.Y."/>
            <person name="Zhang Y.Q."/>
            <person name="Chen L.J."/>
            <person name="Yin Y."/>
            <person name="Lin M."/>
            <person name="Huang H."/>
            <person name="Deng H."/>
            <person name="Wang Z.W."/>
            <person name="Zhu S.L."/>
            <person name="Zhao X."/>
            <person name="Deng C."/>
            <person name="Niu S.C."/>
            <person name="Huang J."/>
            <person name="Wang M."/>
            <person name="Liu G.H."/>
            <person name="Yang H.J."/>
            <person name="Xiao X.J."/>
            <person name="Hsiao Y.Y."/>
            <person name="Wu W.L."/>
            <person name="Chen Y.Y."/>
            <person name="Mitsuda N."/>
            <person name="Ohme-Takagi M."/>
            <person name="Luo Y.B."/>
            <person name="Van de Peer Y."/>
            <person name="Liu Z.J."/>
        </authorList>
    </citation>
    <scope>NUCLEOTIDE SEQUENCE [LARGE SCALE GENOMIC DNA]</scope>
    <source>
        <tissue evidence="2">The whole plant</tissue>
    </source>
</reference>
<dbReference type="InterPro" id="IPR007062">
    <property type="entry name" value="PPI-2"/>
</dbReference>
<proteinExistence type="predicted"/>
<dbReference type="GO" id="GO:0004864">
    <property type="term" value="F:protein phosphatase inhibitor activity"/>
    <property type="evidence" value="ECO:0007669"/>
    <property type="project" value="InterPro"/>
</dbReference>
<dbReference type="AlphaFoldDB" id="A0A2I0W144"/>
<name>A0A2I0W144_9ASPA</name>
<evidence type="ECO:0000256" key="1">
    <source>
        <dbReference type="SAM" id="MobiDB-lite"/>
    </source>
</evidence>
<gene>
    <name evidence="2" type="ORF">MA16_Dca025614</name>
</gene>
<dbReference type="PANTHER" id="PTHR12398">
    <property type="entry name" value="PROTEIN PHOSPHATASE INHIBITOR"/>
    <property type="match status" value="1"/>
</dbReference>
<feature type="region of interest" description="Disordered" evidence="1">
    <location>
        <begin position="196"/>
        <end position="230"/>
    </location>
</feature>